<evidence type="ECO:0000313" key="7">
    <source>
        <dbReference type="Proteomes" id="UP000590412"/>
    </source>
</evidence>
<dbReference type="PANTHER" id="PTHR12894">
    <property type="entry name" value="CNH DOMAIN CONTAINING"/>
    <property type="match status" value="1"/>
</dbReference>
<evidence type="ECO:0000256" key="4">
    <source>
        <dbReference type="PROSITE-ProRule" id="PRU01006"/>
    </source>
</evidence>
<dbReference type="Pfam" id="PF10366">
    <property type="entry name" value="Vps39_1"/>
    <property type="match status" value="1"/>
</dbReference>
<keyword evidence="2" id="KW-0472">Membrane</keyword>
<evidence type="ECO:0000256" key="3">
    <source>
        <dbReference type="ARBA" id="ARBA00038201"/>
    </source>
</evidence>
<evidence type="ECO:0000259" key="5">
    <source>
        <dbReference type="PROSITE" id="PS50219"/>
    </source>
</evidence>
<name>A0A8X7NPP6_CANPA</name>
<dbReference type="PROSITE" id="PS50219">
    <property type="entry name" value="CNH"/>
    <property type="match status" value="1"/>
</dbReference>
<dbReference type="EMBL" id="JABWAB010000001">
    <property type="protein sequence ID" value="KAF6059509.1"/>
    <property type="molecule type" value="Genomic_DNA"/>
</dbReference>
<dbReference type="OrthoDB" id="5325112at2759"/>
<dbReference type="GO" id="GO:0006914">
    <property type="term" value="P:autophagy"/>
    <property type="evidence" value="ECO:0007669"/>
    <property type="project" value="TreeGrafter"/>
</dbReference>
<dbReference type="InterPro" id="IPR036322">
    <property type="entry name" value="WD40_repeat_dom_sf"/>
</dbReference>
<dbReference type="InterPro" id="IPR032914">
    <property type="entry name" value="Vam6/VPS39/TRAP1"/>
</dbReference>
<dbReference type="SUPFAM" id="SSF50978">
    <property type="entry name" value="WD40 repeat-like"/>
    <property type="match status" value="1"/>
</dbReference>
<gene>
    <name evidence="6" type="ORF">FOB60_001091</name>
</gene>
<dbReference type="InterPro" id="IPR019452">
    <property type="entry name" value="VPS39/TGF_beta_rcpt-assoc_1"/>
</dbReference>
<sequence>MNIDIIEPSIRIRIPRARQNNLKATAVLQLESHIYVGCNNGDLLVFSISGQSEPIKEPEYPTINSSAPTFQSSATRSVRSLKSYADSRNLFAENHGYTLMGTYKNLIGDGTGISSIQLLPLVSQQPNTQKTIVLITGASSLKIYELVGSHTNLVYSLEETRLANPLYVDHNENRLLIIGFKKRLLILSITNKSRNVLQFNIVKEISLKDRIRTINKYDENRILLGIERDYVLLELNTFGISSMTGGGNSEIFTHATSFTYFGLSVSDSSVWTLLTGGNLIILIKDTTVVQLDKSSNTISTSPIKLSTVPLAVVFINPMYLVVIYSKRLEVIDIKGSIIQKFSHHIMSNQILADFDGSTLVLASGSNIFQLNVVSYQQQLTQYLSISGRISGTSRQLDNDLKLIGTDKAIQLVTLLPSDSGDYFDTVKSKELKLRDLYKLKAVYLFEAYSKYHESLVEIGSEWLLSFRDVLALFPDFLNAEIRLGKNEGNGKGAPLQNTSNPVKHITIEDLESNPITESEYETDATARKSIKPVKRSLKMQNTRRFVKAVNNLIIYLTEQRRILLQFQAKRTIQWKHVELEPIDIYPPVENQLKQVSIIIDTSLFLCYFYCKPMLLGPLLRLPNNQCDSKIVHQCLMSNVHNHIQQRNLKQPNFIKELLDFYYGRGLHKEALQMMYNLAHDEVQPSHSNEDDNVYDDFIRSPQLTVQYLSKLTNEHLSLILEYAEWVIDDDASNSKRLFMNDSYECESYDPEMIYSFFIKRKSYSTAVTYLEWLLNESDIKEKLKKTKSFNAFETKLCCLYLKEIKNEVNKDEYYNKLCTVLSQSELYDPWPVLKDIPTTDDKMLRLTVFVYKRLEEHEKAIDVLYSQLNDLDAAMKYCSQMYEKPNGAILGTNLFHKLLEDLLLDLEENIDDISTLLSQEGSKMSVHKVFELLPPSFPLNKLSHFLTSQIQKVGNKVHESRMCSQLYKAGSTNLKHKVLNLQDEAYKINSSKQKCSICNERLGYGYFTVSSDESIVHYGCAQKMKNVKEIDRVAKK</sequence>
<dbReference type="PROSITE" id="PS50236">
    <property type="entry name" value="CHCR"/>
    <property type="match status" value="1"/>
</dbReference>
<feature type="repeat" description="CHCR" evidence="4">
    <location>
        <begin position="741"/>
        <end position="903"/>
    </location>
</feature>
<evidence type="ECO:0000313" key="6">
    <source>
        <dbReference type="EMBL" id="KAF6059509.1"/>
    </source>
</evidence>
<reference evidence="6" key="1">
    <citation type="submission" date="2020-03" db="EMBL/GenBank/DDBJ databases">
        <title>FDA dAtabase for Regulatory Grade micrObial Sequences (FDA-ARGOS): Supporting development and validation of Infectious Disease Dx tests.</title>
        <authorList>
            <person name="Campos J."/>
            <person name="Goldberg B."/>
            <person name="Tallon L."/>
            <person name="Sadzewicz L."/>
            <person name="Vavikolanu K."/>
            <person name="Mehta A."/>
            <person name="Aluvathingal J."/>
            <person name="Nadendla S."/>
            <person name="Nandy P."/>
            <person name="Geyer C."/>
            <person name="Yan Y."/>
            <person name="Sichtig H."/>
        </authorList>
    </citation>
    <scope>NUCLEOTIDE SEQUENCE [LARGE SCALE GENOMIC DNA]</scope>
    <source>
        <strain evidence="6">FDAARGOS_652</strain>
    </source>
</reference>
<comment type="subcellular location">
    <subcellularLocation>
        <location evidence="1">Endomembrane system</location>
        <topology evidence="1">Peripheral membrane protein</topology>
    </subcellularLocation>
</comment>
<evidence type="ECO:0000256" key="2">
    <source>
        <dbReference type="ARBA" id="ARBA00023136"/>
    </source>
</evidence>
<comment type="similarity">
    <text evidence="3">Belongs to the VAM6/VPS39 family.</text>
</comment>
<feature type="domain" description="CNH" evidence="5">
    <location>
        <begin position="21"/>
        <end position="360"/>
    </location>
</feature>
<protein>
    <submittedName>
        <fullName evidence="6">Vacuolar sorting protein 39 domain 1 family protein</fullName>
    </submittedName>
</protein>
<dbReference type="GO" id="GO:0000329">
    <property type="term" value="C:fungal-type vacuole membrane"/>
    <property type="evidence" value="ECO:0007669"/>
    <property type="project" value="TreeGrafter"/>
</dbReference>
<dbReference type="Proteomes" id="UP000590412">
    <property type="component" value="Unassembled WGS sequence"/>
</dbReference>
<dbReference type="GO" id="GO:0034058">
    <property type="term" value="P:endosomal vesicle fusion"/>
    <property type="evidence" value="ECO:0007669"/>
    <property type="project" value="TreeGrafter"/>
</dbReference>
<evidence type="ECO:0000256" key="1">
    <source>
        <dbReference type="ARBA" id="ARBA00004184"/>
    </source>
</evidence>
<proteinExistence type="inferred from homology"/>
<dbReference type="AlphaFoldDB" id="A0A8X7NPP6"/>
<dbReference type="PANTHER" id="PTHR12894:SF49">
    <property type="entry name" value="VAM6_VPS39-LIKE PROTEIN"/>
    <property type="match status" value="1"/>
</dbReference>
<dbReference type="InterPro" id="IPR000547">
    <property type="entry name" value="Clathrin_H-chain/VPS_repeat"/>
</dbReference>
<organism evidence="6 7">
    <name type="scientific">Candida parapsilosis</name>
    <name type="common">Yeast</name>
    <dbReference type="NCBI Taxonomy" id="5480"/>
    <lineage>
        <taxon>Eukaryota</taxon>
        <taxon>Fungi</taxon>
        <taxon>Dikarya</taxon>
        <taxon>Ascomycota</taxon>
        <taxon>Saccharomycotina</taxon>
        <taxon>Pichiomycetes</taxon>
        <taxon>Debaryomycetaceae</taxon>
        <taxon>Candida/Lodderomyces clade</taxon>
        <taxon>Candida</taxon>
    </lineage>
</organism>
<dbReference type="InterPro" id="IPR001180">
    <property type="entry name" value="CNH_dom"/>
</dbReference>
<dbReference type="GO" id="GO:0006886">
    <property type="term" value="P:intracellular protein transport"/>
    <property type="evidence" value="ECO:0007669"/>
    <property type="project" value="UniProtKB-UniRule"/>
</dbReference>
<accession>A0A8X7NPP6</accession>
<comment type="caution">
    <text evidence="6">The sequence shown here is derived from an EMBL/GenBank/DDBJ whole genome shotgun (WGS) entry which is preliminary data.</text>
</comment>
<dbReference type="GO" id="GO:0012505">
    <property type="term" value="C:endomembrane system"/>
    <property type="evidence" value="ECO:0007669"/>
    <property type="project" value="UniProtKB-SubCell"/>
</dbReference>